<protein>
    <submittedName>
        <fullName evidence="1">Uncharacterized protein</fullName>
    </submittedName>
</protein>
<sequence length="79" mass="8436">VDAFWAACRPSSTGGLQRLGRDLGSRGRCLRGKEHFLGGVAASASFAAQAAWALLASSCWGSRQRLSSSCHSGELRRRK</sequence>
<feature type="non-terminal residue" evidence="1">
    <location>
        <position position="1"/>
    </location>
</feature>
<gene>
    <name evidence="1" type="ORF">PGLA2088_LOCUS37573</name>
</gene>
<dbReference type="EMBL" id="CAJNNW010032501">
    <property type="protein sequence ID" value="CAE8713513.1"/>
    <property type="molecule type" value="Genomic_DNA"/>
</dbReference>
<name>A0A813KUM9_POLGL</name>
<dbReference type="AlphaFoldDB" id="A0A813KUM9"/>
<proteinExistence type="predicted"/>
<accession>A0A813KUM9</accession>
<comment type="caution">
    <text evidence="1">The sequence shown here is derived from an EMBL/GenBank/DDBJ whole genome shotgun (WGS) entry which is preliminary data.</text>
</comment>
<organism evidence="1 2">
    <name type="scientific">Polarella glacialis</name>
    <name type="common">Dinoflagellate</name>
    <dbReference type="NCBI Taxonomy" id="89957"/>
    <lineage>
        <taxon>Eukaryota</taxon>
        <taxon>Sar</taxon>
        <taxon>Alveolata</taxon>
        <taxon>Dinophyceae</taxon>
        <taxon>Suessiales</taxon>
        <taxon>Suessiaceae</taxon>
        <taxon>Polarella</taxon>
    </lineage>
</organism>
<reference evidence="1" key="1">
    <citation type="submission" date="2021-02" db="EMBL/GenBank/DDBJ databases">
        <authorList>
            <person name="Dougan E. K."/>
            <person name="Rhodes N."/>
            <person name="Thang M."/>
            <person name="Chan C."/>
        </authorList>
    </citation>
    <scope>NUCLEOTIDE SEQUENCE</scope>
</reference>
<evidence type="ECO:0000313" key="1">
    <source>
        <dbReference type="EMBL" id="CAE8713513.1"/>
    </source>
</evidence>
<dbReference type="Proteomes" id="UP000626109">
    <property type="component" value="Unassembled WGS sequence"/>
</dbReference>
<evidence type="ECO:0000313" key="2">
    <source>
        <dbReference type="Proteomes" id="UP000626109"/>
    </source>
</evidence>